<reference evidence="3 4" key="1">
    <citation type="journal article" date="2016" name="Nat. Commun.">
        <title>Thousands of microbial genomes shed light on interconnected biogeochemical processes in an aquifer system.</title>
        <authorList>
            <person name="Anantharaman K."/>
            <person name="Brown C.T."/>
            <person name="Hug L.A."/>
            <person name="Sharon I."/>
            <person name="Castelle C.J."/>
            <person name="Probst A.J."/>
            <person name="Thomas B.C."/>
            <person name="Singh A."/>
            <person name="Wilkins M.J."/>
            <person name="Karaoz U."/>
            <person name="Brodie E.L."/>
            <person name="Williams K.H."/>
            <person name="Hubbard S.S."/>
            <person name="Banfield J.F."/>
        </authorList>
    </citation>
    <scope>NUCLEOTIDE SEQUENCE [LARGE SCALE GENOMIC DNA]</scope>
</reference>
<evidence type="ECO:0000313" key="4">
    <source>
        <dbReference type="Proteomes" id="UP000178254"/>
    </source>
</evidence>
<evidence type="ECO:0000313" key="3">
    <source>
        <dbReference type="EMBL" id="OGH93846.1"/>
    </source>
</evidence>
<comment type="caution">
    <text evidence="3">The sequence shown here is derived from an EMBL/GenBank/DDBJ whole genome shotgun (WGS) entry which is preliminary data.</text>
</comment>
<organism evidence="3 4">
    <name type="scientific">Candidatus Magasanikbacteria bacterium RIFOXYD2_FULL_41_14</name>
    <dbReference type="NCBI Taxonomy" id="1798709"/>
    <lineage>
        <taxon>Bacteria</taxon>
        <taxon>Candidatus Magasanikiibacteriota</taxon>
    </lineage>
</organism>
<gene>
    <name evidence="3" type="ORF">A2538_03210</name>
</gene>
<evidence type="ECO:0000256" key="2">
    <source>
        <dbReference type="SAM" id="MobiDB-lite"/>
    </source>
</evidence>
<proteinExistence type="predicted"/>
<accession>A0A1F6PCF7</accession>
<sequence length="247" mass="28057">METEKFTPEQIEGFDQSRAKEMKTARQDLGQFNKERKPGSEPLKEDKPSVEGARHDVLQAKALVDNKIFTDNRKSIEGTRARILRTADDIAKSRNNAPNSEDTETTDGVLYELAQSEGYKRDVQKIVNEKVAKLNEKKQLLKEESDRQKLVLDNLDKEKTAGIINNTLDERIRQASSALNKIRDSITDINLEIEEVKESVTKRATALAKAPKRTEQNTKETPTATKIETPETPQSLSTWQKFKKLFS</sequence>
<dbReference type="AlphaFoldDB" id="A0A1F6PCF7"/>
<feature type="region of interest" description="Disordered" evidence="2">
    <location>
        <begin position="1"/>
        <end position="53"/>
    </location>
</feature>
<name>A0A1F6PCF7_9BACT</name>
<evidence type="ECO:0000256" key="1">
    <source>
        <dbReference type="SAM" id="Coils"/>
    </source>
</evidence>
<feature type="compositionally biased region" description="Basic and acidic residues" evidence="2">
    <location>
        <begin position="33"/>
        <end position="53"/>
    </location>
</feature>
<dbReference type="Proteomes" id="UP000178254">
    <property type="component" value="Unassembled WGS sequence"/>
</dbReference>
<dbReference type="EMBL" id="MFRE01000019">
    <property type="protein sequence ID" value="OGH93846.1"/>
    <property type="molecule type" value="Genomic_DNA"/>
</dbReference>
<feature type="compositionally biased region" description="Basic and acidic residues" evidence="2">
    <location>
        <begin position="15"/>
        <end position="26"/>
    </location>
</feature>
<feature type="coiled-coil region" evidence="1">
    <location>
        <begin position="124"/>
        <end position="199"/>
    </location>
</feature>
<protein>
    <submittedName>
        <fullName evidence="3">Uncharacterized protein</fullName>
    </submittedName>
</protein>
<feature type="region of interest" description="Disordered" evidence="2">
    <location>
        <begin position="205"/>
        <end position="235"/>
    </location>
</feature>
<keyword evidence="1" id="KW-0175">Coiled coil</keyword>
<feature type="compositionally biased region" description="Polar residues" evidence="2">
    <location>
        <begin position="219"/>
        <end position="235"/>
    </location>
</feature>